<organism evidence="1 2">
    <name type="scientific">Vitreoscilla filiformis</name>
    <dbReference type="NCBI Taxonomy" id="63"/>
    <lineage>
        <taxon>Bacteria</taxon>
        <taxon>Pseudomonadati</taxon>
        <taxon>Pseudomonadota</taxon>
        <taxon>Betaproteobacteria</taxon>
        <taxon>Neisseriales</taxon>
        <taxon>Neisseriaceae</taxon>
        <taxon>Vitreoscilla</taxon>
    </lineage>
</organism>
<accession>A0A221KAS7</accession>
<evidence type="ECO:0008006" key="3">
    <source>
        <dbReference type="Google" id="ProtNLM"/>
    </source>
</evidence>
<keyword evidence="2" id="KW-1185">Reference proteome</keyword>
<dbReference type="PANTHER" id="PTHR39540">
    <property type="match status" value="1"/>
</dbReference>
<protein>
    <recommendedName>
        <fullName evidence="3">Dictomallein</fullName>
    </recommendedName>
</protein>
<dbReference type="InterPro" id="IPR051256">
    <property type="entry name" value="Dictomallein"/>
</dbReference>
<sequence length="670" mass="72967">MSLIPWGSFAAPADFLPTVFRPEPPALSSPCANPAPGNPQAQLARVWFAQTHLMEPTWPFFNLVQDRGTLLKVDVSAPAGTGRPQVSVTARWADGRQQTRCMVAPSTLPTRVDMNPQPQRQSLASSYRLTLPSAWMTPDLSLTIRVAGGPSRTYSAEQLRLNTRPQLEMVLTNVLLFGDTRTPNGDAVRAEFAARFPFTSVAFYRWPQALRLPKLVVGPRTDALTPYGQETASPAVWADRLPSCTEAEQSAGTCTPYSGFGVLSTTYTVMSWLKHANGMGWTSVWYGALGAGSAIGGGLGGGQQATGDGYGQVFNHEVGHALSLPHLGGVTGAHQTDPDDLLDPYTGDTADGTDFRGGGFGKTTAYDPLDNTLMHWGCRGTLVEAQDPMQRECNNVAKGRRFDHFSDFATVQMQRYWTGTRSTTGGTVPYWSRFLPGSSAANPQATAFRFPQEGGTVQAEWAPGATAPTLTRYNPGTRTQQVVLRPPGDDGFVRALPKAPAGAVYDRYYDFRFPLQFNVPVVTVLGTFNASDHRMSSVLSVVKTRGHLKRLWDPADRATFALMKRSISGDTFWWGWNLHLRVEYADGSLRHVAMDSDVEASTDPMEGFTYWAVNLPDDGRTIRRLTLMHRPLCVRNGAASDRQCDIGLSSNGLTAANLYDAATSAATWTP</sequence>
<dbReference type="PANTHER" id="PTHR39540:SF1">
    <property type="entry name" value="DICTOMALLEIN-1-RELATED"/>
    <property type="match status" value="1"/>
</dbReference>
<evidence type="ECO:0000313" key="2">
    <source>
        <dbReference type="Proteomes" id="UP000199729"/>
    </source>
</evidence>
<gene>
    <name evidence="1" type="ORF">VITFI_CDS0296</name>
</gene>
<dbReference type="Proteomes" id="UP000199729">
    <property type="component" value="Chromosome"/>
</dbReference>
<name>A0A221KAS7_VITFI</name>
<reference evidence="1 2" key="1">
    <citation type="submission" date="2017-07" db="EMBL/GenBank/DDBJ databases">
        <title>Complete Genome Sequence of the cosmetic ferment Vitreoscilla filiformis (ATCC15551).</title>
        <authorList>
            <person name="Contreras S."/>
            <person name="Sagory-Zalkind P."/>
            <person name="Blanquart H."/>
            <person name="Iltis A."/>
            <person name="Morand S.C."/>
        </authorList>
    </citation>
    <scope>NUCLEOTIDE SEQUENCE [LARGE SCALE GENOMIC DNA]</scope>
    <source>
        <strain evidence="1 2">ATCC 15551</strain>
    </source>
</reference>
<dbReference type="AlphaFoldDB" id="A0A221KAS7"/>
<proteinExistence type="predicted"/>
<evidence type="ECO:0000313" key="1">
    <source>
        <dbReference type="EMBL" id="ASM76075.1"/>
    </source>
</evidence>
<dbReference type="SUPFAM" id="SSF55486">
    <property type="entry name" value="Metalloproteases ('zincins'), catalytic domain"/>
    <property type="match status" value="1"/>
</dbReference>
<dbReference type="Pfam" id="PF10462">
    <property type="entry name" value="Peptidase_M66"/>
    <property type="match status" value="1"/>
</dbReference>
<dbReference type="EMBL" id="CP022423">
    <property type="protein sequence ID" value="ASM76075.1"/>
    <property type="molecule type" value="Genomic_DNA"/>
</dbReference>
<dbReference type="KEGG" id="vff:VITFI_CDS0296"/>